<evidence type="ECO:0000256" key="1">
    <source>
        <dbReference type="SAM" id="MobiDB-lite"/>
    </source>
</evidence>
<sequence length="339" mass="36355">MTGTTEADALSGCDLDGRFARWKLIDREDLALPGSRLRTCRVQTTDGATLILRTTHADGDEGTRLLLDNEIRALARLTRAFPDWRPRPFPALVGYAMDVPRPWALFGDYAGVPVRTAADRLLGAQLRDFMVNLFDALAHLSLVEVVHGRLGPDSVRVDGDRVQLVLFEDAAFTGEPAPLTGDRVQLVLFEDAAFTGERGRLGAAPAASRTDLVAAGHLLYEAFTGHPVRGGRPDLAEVPLLAARLGDLFTGTGPGPDAAEVLRRLGREDVPRLEGRDELDAGRAAFDLARRRKSPPKPPAPLPPPPSSRRRSSRTVALVAAAAALLVVAVLVVLIGVSA</sequence>
<dbReference type="Gene3D" id="1.10.510.10">
    <property type="entry name" value="Transferase(Phosphotransferase) domain 1"/>
    <property type="match status" value="1"/>
</dbReference>
<comment type="caution">
    <text evidence="3">The sequence shown here is derived from an EMBL/GenBank/DDBJ whole genome shotgun (WGS) entry which is preliminary data.</text>
</comment>
<dbReference type="AlphaFoldDB" id="R1I3N3"/>
<evidence type="ECO:0008006" key="5">
    <source>
        <dbReference type="Google" id="ProtNLM"/>
    </source>
</evidence>
<proteinExistence type="predicted"/>
<feature type="transmembrane region" description="Helical" evidence="2">
    <location>
        <begin position="316"/>
        <end position="337"/>
    </location>
</feature>
<evidence type="ECO:0000313" key="3">
    <source>
        <dbReference type="EMBL" id="EOD67116.1"/>
    </source>
</evidence>
<dbReference type="Proteomes" id="UP000014139">
    <property type="component" value="Unassembled WGS sequence"/>
</dbReference>
<dbReference type="OrthoDB" id="4028076at2"/>
<keyword evidence="2" id="KW-0472">Membrane</keyword>
<gene>
    <name evidence="3" type="ORF">H480_18062</name>
</gene>
<dbReference type="InterPro" id="IPR011009">
    <property type="entry name" value="Kinase-like_dom_sf"/>
</dbReference>
<keyword evidence="4" id="KW-1185">Reference proteome</keyword>
<dbReference type="EMBL" id="AOUO01000238">
    <property type="protein sequence ID" value="EOD67116.1"/>
    <property type="molecule type" value="Genomic_DNA"/>
</dbReference>
<organism evidence="3 4">
    <name type="scientific">Amycolatopsis vancoresmycina DSM 44592</name>
    <dbReference type="NCBI Taxonomy" id="1292037"/>
    <lineage>
        <taxon>Bacteria</taxon>
        <taxon>Bacillati</taxon>
        <taxon>Actinomycetota</taxon>
        <taxon>Actinomycetes</taxon>
        <taxon>Pseudonocardiales</taxon>
        <taxon>Pseudonocardiaceae</taxon>
        <taxon>Amycolatopsis</taxon>
    </lineage>
</organism>
<reference evidence="3 4" key="1">
    <citation type="submission" date="2013-02" db="EMBL/GenBank/DDBJ databases">
        <title>Draft genome sequence of Amycolatopsis vancoresmycina strain DSM 44592T.</title>
        <authorList>
            <person name="Kumar S."/>
            <person name="Kaur N."/>
            <person name="Kaur C."/>
            <person name="Raghava G.P.S."/>
            <person name="Mayilraj S."/>
        </authorList>
    </citation>
    <scope>NUCLEOTIDE SEQUENCE [LARGE SCALE GENOMIC DNA]</scope>
    <source>
        <strain evidence="3 4">DSM 44592</strain>
    </source>
</reference>
<protein>
    <recommendedName>
        <fullName evidence="5">Protein kinase domain-containing protein</fullName>
    </recommendedName>
</protein>
<feature type="region of interest" description="Disordered" evidence="1">
    <location>
        <begin position="288"/>
        <end position="311"/>
    </location>
</feature>
<dbReference type="SUPFAM" id="SSF56112">
    <property type="entry name" value="Protein kinase-like (PK-like)"/>
    <property type="match status" value="1"/>
</dbReference>
<dbReference type="PATRIC" id="fig|1292037.4.peg.3446"/>
<dbReference type="eggNOG" id="ENOG5031PKP">
    <property type="taxonomic scope" value="Bacteria"/>
</dbReference>
<dbReference type="RefSeq" id="WP_003084172.1">
    <property type="nucleotide sequence ID" value="NZ_AOUO01000238.1"/>
</dbReference>
<feature type="compositionally biased region" description="Pro residues" evidence="1">
    <location>
        <begin position="296"/>
        <end position="307"/>
    </location>
</feature>
<name>R1I3N3_9PSEU</name>
<keyword evidence="2" id="KW-1133">Transmembrane helix</keyword>
<accession>R1I3N3</accession>
<keyword evidence="2" id="KW-0812">Transmembrane</keyword>
<evidence type="ECO:0000256" key="2">
    <source>
        <dbReference type="SAM" id="Phobius"/>
    </source>
</evidence>
<evidence type="ECO:0000313" key="4">
    <source>
        <dbReference type="Proteomes" id="UP000014139"/>
    </source>
</evidence>